<sequence>MLFERKADITKPLVLCHGLFGFDTINLFPKALSLSSVAPISYWRGIKEVLEANDIEVIITRVPQSATIQERAQVLAEEMRIKGGLDARYLISKIRCKGVKSLTTVVTPHRGSSFADYCCEFIGTERQPRIYHFLKSLGLETGAFEQLTAKYMIDQFNPDVGNLPDVGYFSYGAAMNPAFWIDREE</sequence>
<dbReference type="Gene3D" id="3.40.50.1820">
    <property type="entry name" value="alpha/beta hydrolase"/>
    <property type="match status" value="2"/>
</dbReference>
<dbReference type="STRING" id="1198029.A0A1U7LRD0"/>
<keyword evidence="2" id="KW-1185">Reference proteome</keyword>
<name>A0A1U7LRD0_NEOID</name>
<comment type="caution">
    <text evidence="1">The sequence shown here is derived from an EMBL/GenBank/DDBJ whole genome shotgun (WGS) entry which is preliminary data.</text>
</comment>
<dbReference type="AlphaFoldDB" id="A0A1U7LRD0"/>
<gene>
    <name evidence="1" type="ORF">NEOLI_001679</name>
</gene>
<dbReference type="SUPFAM" id="SSF53474">
    <property type="entry name" value="alpha/beta-Hydrolases"/>
    <property type="match status" value="1"/>
</dbReference>
<proteinExistence type="predicted"/>
<protein>
    <submittedName>
        <fullName evidence="1">Lipase 2</fullName>
    </submittedName>
</protein>
<organism evidence="1 2">
    <name type="scientific">Neolecta irregularis (strain DAH-3)</name>
    <dbReference type="NCBI Taxonomy" id="1198029"/>
    <lineage>
        <taxon>Eukaryota</taxon>
        <taxon>Fungi</taxon>
        <taxon>Dikarya</taxon>
        <taxon>Ascomycota</taxon>
        <taxon>Taphrinomycotina</taxon>
        <taxon>Neolectales</taxon>
        <taxon>Neolectaceae</taxon>
        <taxon>Neolecta</taxon>
    </lineage>
</organism>
<dbReference type="OrthoDB" id="5592486at2759"/>
<evidence type="ECO:0000313" key="1">
    <source>
        <dbReference type="EMBL" id="OLL25230.1"/>
    </source>
</evidence>
<evidence type="ECO:0000313" key="2">
    <source>
        <dbReference type="Proteomes" id="UP000186594"/>
    </source>
</evidence>
<dbReference type="OMA" id="FWIDREE"/>
<dbReference type="InterPro" id="IPR029058">
    <property type="entry name" value="AB_hydrolase_fold"/>
</dbReference>
<reference evidence="1 2" key="1">
    <citation type="submission" date="2016-04" db="EMBL/GenBank/DDBJ databases">
        <title>Evolutionary innovation and constraint leading to complex multicellularity in the Ascomycota.</title>
        <authorList>
            <person name="Cisse O."/>
            <person name="Nguyen A."/>
            <person name="Hewitt D.A."/>
            <person name="Jedd G."/>
            <person name="Stajich J.E."/>
        </authorList>
    </citation>
    <scope>NUCLEOTIDE SEQUENCE [LARGE SCALE GENOMIC DNA]</scope>
    <source>
        <strain evidence="1 2">DAH-3</strain>
    </source>
</reference>
<dbReference type="Proteomes" id="UP000186594">
    <property type="component" value="Unassembled WGS sequence"/>
</dbReference>
<accession>A0A1U7LRD0</accession>
<dbReference type="EMBL" id="LXFE01000467">
    <property type="protein sequence ID" value="OLL25230.1"/>
    <property type="molecule type" value="Genomic_DNA"/>
</dbReference>